<dbReference type="EnsemblPlants" id="Pp3c1_23349V3.1">
    <property type="protein sequence ID" value="PAC:32971214.CDS.1"/>
    <property type="gene ID" value="Pp3c1_23349"/>
</dbReference>
<evidence type="ECO:0000313" key="4">
    <source>
        <dbReference type="Proteomes" id="UP000006727"/>
    </source>
</evidence>
<dbReference type="Gramene" id="Pp3c1_23349V3.1">
    <property type="protein sequence ID" value="PAC:32971214.CDS.1"/>
    <property type="gene ID" value="Pp3c1_23349"/>
</dbReference>
<name>A0A2K1L9C0_PHYPA</name>
<sequence>MPEWLSGMTRNHVGSARAGSNPAEHVVLFVWTLHVCLNFLCTFRLLFPAMPSFSSRIGAQLLNFSSFMYFGVVFPAHPAPEHLPQIMSTSFTSHSRLLYLTSIYNTP</sequence>
<protein>
    <submittedName>
        <fullName evidence="2 3">Uncharacterized protein</fullName>
    </submittedName>
</protein>
<dbReference type="Gramene" id="Pp3c1_23350V3.1">
    <property type="protein sequence ID" value="PAC:32969757.CDS.1"/>
    <property type="gene ID" value="Pp3c1_23350"/>
</dbReference>
<accession>A0A2K1L9C0</accession>
<dbReference type="EnsemblPlants" id="Pp3c1_23350V3.1">
    <property type="protein sequence ID" value="PAC:32969757.CDS.1"/>
    <property type="gene ID" value="Pp3c1_23350"/>
</dbReference>
<dbReference type="EMBL" id="ABEU02000001">
    <property type="protein sequence ID" value="PNR62638.1"/>
    <property type="molecule type" value="Genomic_DNA"/>
</dbReference>
<evidence type="ECO:0000256" key="1">
    <source>
        <dbReference type="SAM" id="Phobius"/>
    </source>
</evidence>
<dbReference type="InParanoid" id="A0A2K1L9C0"/>
<keyword evidence="1" id="KW-1133">Transmembrane helix</keyword>
<reference evidence="2 4" key="2">
    <citation type="journal article" date="2018" name="Plant J.">
        <title>The Physcomitrella patens chromosome-scale assembly reveals moss genome structure and evolution.</title>
        <authorList>
            <person name="Lang D."/>
            <person name="Ullrich K.K."/>
            <person name="Murat F."/>
            <person name="Fuchs J."/>
            <person name="Jenkins J."/>
            <person name="Haas F.B."/>
            <person name="Piednoel M."/>
            <person name="Gundlach H."/>
            <person name="Van Bel M."/>
            <person name="Meyberg R."/>
            <person name="Vives C."/>
            <person name="Morata J."/>
            <person name="Symeonidi A."/>
            <person name="Hiss M."/>
            <person name="Muchero W."/>
            <person name="Kamisugi Y."/>
            <person name="Saleh O."/>
            <person name="Blanc G."/>
            <person name="Decker E.L."/>
            <person name="van Gessel N."/>
            <person name="Grimwood J."/>
            <person name="Hayes R.D."/>
            <person name="Graham S.W."/>
            <person name="Gunter L.E."/>
            <person name="McDaniel S.F."/>
            <person name="Hoernstein S.N.W."/>
            <person name="Larsson A."/>
            <person name="Li F.W."/>
            <person name="Perroud P.F."/>
            <person name="Phillips J."/>
            <person name="Ranjan P."/>
            <person name="Rokshar D.S."/>
            <person name="Rothfels C.J."/>
            <person name="Schneider L."/>
            <person name="Shu S."/>
            <person name="Stevenson D.W."/>
            <person name="Thummler F."/>
            <person name="Tillich M."/>
            <person name="Villarreal Aguilar J.C."/>
            <person name="Widiez T."/>
            <person name="Wong G.K."/>
            <person name="Wymore A."/>
            <person name="Zhang Y."/>
            <person name="Zimmer A.D."/>
            <person name="Quatrano R.S."/>
            <person name="Mayer K.F.X."/>
            <person name="Goodstein D."/>
            <person name="Casacuberta J.M."/>
            <person name="Vandepoele K."/>
            <person name="Reski R."/>
            <person name="Cuming A.C."/>
            <person name="Tuskan G.A."/>
            <person name="Maumus F."/>
            <person name="Salse J."/>
            <person name="Schmutz J."/>
            <person name="Rensing S.A."/>
        </authorList>
    </citation>
    <scope>NUCLEOTIDE SEQUENCE [LARGE SCALE GENOMIC DNA]</scope>
    <source>
        <strain evidence="3 4">cv. Gransden 2004</strain>
    </source>
</reference>
<evidence type="ECO:0000313" key="2">
    <source>
        <dbReference type="EMBL" id="PNR62638.1"/>
    </source>
</evidence>
<gene>
    <name evidence="2" type="ORF">PHYPA_001062</name>
</gene>
<reference evidence="2 4" key="1">
    <citation type="journal article" date="2008" name="Science">
        <title>The Physcomitrella genome reveals evolutionary insights into the conquest of land by plants.</title>
        <authorList>
            <person name="Rensing S."/>
            <person name="Lang D."/>
            <person name="Zimmer A."/>
            <person name="Terry A."/>
            <person name="Salamov A."/>
            <person name="Shapiro H."/>
            <person name="Nishiyama T."/>
            <person name="Perroud P.-F."/>
            <person name="Lindquist E."/>
            <person name="Kamisugi Y."/>
            <person name="Tanahashi T."/>
            <person name="Sakakibara K."/>
            <person name="Fujita T."/>
            <person name="Oishi K."/>
            <person name="Shin-I T."/>
            <person name="Kuroki Y."/>
            <person name="Toyoda A."/>
            <person name="Suzuki Y."/>
            <person name="Hashimoto A."/>
            <person name="Yamaguchi K."/>
            <person name="Sugano A."/>
            <person name="Kohara Y."/>
            <person name="Fujiyama A."/>
            <person name="Anterola A."/>
            <person name="Aoki S."/>
            <person name="Ashton N."/>
            <person name="Barbazuk W.B."/>
            <person name="Barker E."/>
            <person name="Bennetzen J."/>
            <person name="Bezanilla M."/>
            <person name="Blankenship R."/>
            <person name="Cho S.H."/>
            <person name="Dutcher S."/>
            <person name="Estelle M."/>
            <person name="Fawcett J.A."/>
            <person name="Gundlach H."/>
            <person name="Hanada K."/>
            <person name="Heyl A."/>
            <person name="Hicks K.A."/>
            <person name="Hugh J."/>
            <person name="Lohr M."/>
            <person name="Mayer K."/>
            <person name="Melkozernov A."/>
            <person name="Murata T."/>
            <person name="Nelson D."/>
            <person name="Pils B."/>
            <person name="Prigge M."/>
            <person name="Reiss B."/>
            <person name="Renner T."/>
            <person name="Rombauts S."/>
            <person name="Rushton P."/>
            <person name="Sanderfoot A."/>
            <person name="Schween G."/>
            <person name="Shiu S.-H."/>
            <person name="Stueber K."/>
            <person name="Theodoulou F.L."/>
            <person name="Tu H."/>
            <person name="Van de Peer Y."/>
            <person name="Verrier P.J."/>
            <person name="Waters E."/>
            <person name="Wood A."/>
            <person name="Yang L."/>
            <person name="Cove D."/>
            <person name="Cuming A."/>
            <person name="Hasebe M."/>
            <person name="Lucas S."/>
            <person name="Mishler D.B."/>
            <person name="Reski R."/>
            <person name="Grigoriev I."/>
            <person name="Quatrano R.S."/>
            <person name="Boore J.L."/>
        </authorList>
    </citation>
    <scope>NUCLEOTIDE SEQUENCE [LARGE SCALE GENOMIC DNA]</scope>
    <source>
        <strain evidence="3 4">cv. Gransden 2004</strain>
    </source>
</reference>
<proteinExistence type="predicted"/>
<evidence type="ECO:0000313" key="3">
    <source>
        <dbReference type="EnsemblPlants" id="PAC:32969757.CDS.1"/>
    </source>
</evidence>
<dbReference type="Proteomes" id="UP000006727">
    <property type="component" value="Chromosome 1"/>
</dbReference>
<feature type="transmembrane region" description="Helical" evidence="1">
    <location>
        <begin position="26"/>
        <end position="47"/>
    </location>
</feature>
<keyword evidence="1" id="KW-0812">Transmembrane</keyword>
<keyword evidence="4" id="KW-1185">Reference proteome</keyword>
<keyword evidence="1" id="KW-0472">Membrane</keyword>
<reference evidence="3" key="3">
    <citation type="submission" date="2020-12" db="UniProtKB">
        <authorList>
            <consortium name="EnsemblPlants"/>
        </authorList>
    </citation>
    <scope>IDENTIFICATION</scope>
</reference>
<organism evidence="2">
    <name type="scientific">Physcomitrium patens</name>
    <name type="common">Spreading-leaved earth moss</name>
    <name type="synonym">Physcomitrella patens</name>
    <dbReference type="NCBI Taxonomy" id="3218"/>
    <lineage>
        <taxon>Eukaryota</taxon>
        <taxon>Viridiplantae</taxon>
        <taxon>Streptophyta</taxon>
        <taxon>Embryophyta</taxon>
        <taxon>Bryophyta</taxon>
        <taxon>Bryophytina</taxon>
        <taxon>Bryopsida</taxon>
        <taxon>Funariidae</taxon>
        <taxon>Funariales</taxon>
        <taxon>Funariaceae</taxon>
        <taxon>Physcomitrium</taxon>
    </lineage>
</organism>
<dbReference type="AlphaFoldDB" id="A0A2K1L9C0"/>